<proteinExistence type="predicted"/>
<accession>A0AAV8WIX7</accession>
<dbReference type="PANTHER" id="PTHR33480">
    <property type="entry name" value="SET DOMAIN-CONTAINING PROTEIN-RELATED"/>
    <property type="match status" value="1"/>
</dbReference>
<sequence>MARHLELVHHNELSVTKLLAHTKTSKLRKLGFIELIRTGDFYHNMEVLSSKSGQLILWFMLKSQLWVHVRKCPFNKTENKLGTKSARLESDCMVNAVLCDTDENFRKYILNPLKNDDISTICKQDTLILGFATMLYEKHGTTQNELVRQSMRQLGRLLIELRTKNPTLKSKNLAFFIQPMYFDLIIHAVKSMCQTHSKDLERTEIGIPSLALKIGHSLKKCIGFLRGKALRLGNLIEDTQLQSFLNLLEMEWHIRISSHALATMVNKKMNAVELLPMTSDLLKLNIYISKEIGIFKVLLEKNSTETYAWFRLAECVLCRIILFNKRRGGEVSRMTLLQYCSTMDWEKESTQELMNSLTSFEKSLAKRLKLIQIRGKRGRTVPVLLTDEMSSAIDLLITNRHSVPPHLHQSVRHVNLRVIDLGTMKK</sequence>
<dbReference type="AlphaFoldDB" id="A0AAV8WIX7"/>
<gene>
    <name evidence="1" type="ORF">NQ314_021509</name>
</gene>
<dbReference type="PANTHER" id="PTHR33480:SF1">
    <property type="entry name" value="TYR RECOMBINASE DOMAIN-CONTAINING PROTEIN"/>
    <property type="match status" value="1"/>
</dbReference>
<evidence type="ECO:0000313" key="2">
    <source>
        <dbReference type="Proteomes" id="UP001162156"/>
    </source>
</evidence>
<dbReference type="Proteomes" id="UP001162156">
    <property type="component" value="Unassembled WGS sequence"/>
</dbReference>
<dbReference type="EMBL" id="JANEYF010006008">
    <property type="protein sequence ID" value="KAJ8926150.1"/>
    <property type="molecule type" value="Genomic_DNA"/>
</dbReference>
<evidence type="ECO:0000313" key="1">
    <source>
        <dbReference type="EMBL" id="KAJ8926150.1"/>
    </source>
</evidence>
<comment type="caution">
    <text evidence="1">The sequence shown here is derived from an EMBL/GenBank/DDBJ whole genome shotgun (WGS) entry which is preliminary data.</text>
</comment>
<protein>
    <recommendedName>
        <fullName evidence="3">Maturase</fullName>
    </recommendedName>
</protein>
<organism evidence="1 2">
    <name type="scientific">Rhamnusium bicolor</name>
    <dbReference type="NCBI Taxonomy" id="1586634"/>
    <lineage>
        <taxon>Eukaryota</taxon>
        <taxon>Metazoa</taxon>
        <taxon>Ecdysozoa</taxon>
        <taxon>Arthropoda</taxon>
        <taxon>Hexapoda</taxon>
        <taxon>Insecta</taxon>
        <taxon>Pterygota</taxon>
        <taxon>Neoptera</taxon>
        <taxon>Endopterygota</taxon>
        <taxon>Coleoptera</taxon>
        <taxon>Polyphaga</taxon>
        <taxon>Cucujiformia</taxon>
        <taxon>Chrysomeloidea</taxon>
        <taxon>Cerambycidae</taxon>
        <taxon>Lepturinae</taxon>
        <taxon>Rhagiini</taxon>
        <taxon>Rhamnusium</taxon>
    </lineage>
</organism>
<reference evidence="1" key="1">
    <citation type="journal article" date="2023" name="Insect Mol. Biol.">
        <title>Genome sequencing provides insights into the evolution of gene families encoding plant cell wall-degrading enzymes in longhorned beetles.</title>
        <authorList>
            <person name="Shin N.R."/>
            <person name="Okamura Y."/>
            <person name="Kirsch R."/>
            <person name="Pauchet Y."/>
        </authorList>
    </citation>
    <scope>NUCLEOTIDE SEQUENCE</scope>
    <source>
        <strain evidence="1">RBIC_L_NR</strain>
    </source>
</reference>
<name>A0AAV8WIX7_9CUCU</name>
<keyword evidence="2" id="KW-1185">Reference proteome</keyword>
<evidence type="ECO:0008006" key="3">
    <source>
        <dbReference type="Google" id="ProtNLM"/>
    </source>
</evidence>